<feature type="transmembrane region" description="Helical" evidence="1">
    <location>
        <begin position="6"/>
        <end position="26"/>
    </location>
</feature>
<dbReference type="EMBL" id="MHUC01000002">
    <property type="protein sequence ID" value="OHA71390.1"/>
    <property type="molecule type" value="Genomic_DNA"/>
</dbReference>
<dbReference type="AlphaFoldDB" id="A0A1G2REX7"/>
<evidence type="ECO:0000256" key="1">
    <source>
        <dbReference type="SAM" id="Phobius"/>
    </source>
</evidence>
<accession>A0A1G2REX7</accession>
<reference evidence="2 3" key="1">
    <citation type="journal article" date="2016" name="Nat. Commun.">
        <title>Thousands of microbial genomes shed light on interconnected biogeochemical processes in an aquifer system.</title>
        <authorList>
            <person name="Anantharaman K."/>
            <person name="Brown C.T."/>
            <person name="Hug L.A."/>
            <person name="Sharon I."/>
            <person name="Castelle C.J."/>
            <person name="Probst A.J."/>
            <person name="Thomas B.C."/>
            <person name="Singh A."/>
            <person name="Wilkins M.J."/>
            <person name="Karaoz U."/>
            <person name="Brodie E.L."/>
            <person name="Williams K.H."/>
            <person name="Hubbard S.S."/>
            <person name="Banfield J.F."/>
        </authorList>
    </citation>
    <scope>NUCLEOTIDE SEQUENCE [LARGE SCALE GENOMIC DNA]</scope>
</reference>
<proteinExistence type="predicted"/>
<organism evidence="2 3">
    <name type="scientific">Candidatus Wildermuthbacteria bacterium RIFCSPHIGHO2_12_FULL_40_12</name>
    <dbReference type="NCBI Taxonomy" id="1802457"/>
    <lineage>
        <taxon>Bacteria</taxon>
        <taxon>Candidatus Wildermuthiibacteriota</taxon>
    </lineage>
</organism>
<evidence type="ECO:0000313" key="3">
    <source>
        <dbReference type="Proteomes" id="UP000177078"/>
    </source>
</evidence>
<gene>
    <name evidence="2" type="ORF">A3F15_00085</name>
</gene>
<dbReference type="Proteomes" id="UP000177078">
    <property type="component" value="Unassembled WGS sequence"/>
</dbReference>
<comment type="caution">
    <text evidence="2">The sequence shown here is derived from an EMBL/GenBank/DDBJ whole genome shotgun (WGS) entry which is preliminary data.</text>
</comment>
<protein>
    <submittedName>
        <fullName evidence="2">Uncharacterized protein</fullName>
    </submittedName>
</protein>
<keyword evidence="1" id="KW-1133">Transmembrane helix</keyword>
<name>A0A1G2REX7_9BACT</name>
<evidence type="ECO:0000313" key="2">
    <source>
        <dbReference type="EMBL" id="OHA71390.1"/>
    </source>
</evidence>
<keyword evidence="1" id="KW-0812">Transmembrane</keyword>
<keyword evidence="1" id="KW-0472">Membrane</keyword>
<sequence length="103" mass="11105">MNKKISTPLGILILALVFLLASYIIFYMKASYLGDGGADMSFQKQSVTPPAATGDIDGAVDAILQESLVDEEAFDMEVLDAGLIGLDSQEISDFDQSFNETTF</sequence>